<evidence type="ECO:0000313" key="3">
    <source>
        <dbReference type="EMBL" id="MEE6310291.1"/>
    </source>
</evidence>
<sequence>MTRTTVPKALPAVWSLLRRATVYELGMWRSLFRWILRRPTGPAGTVAFGYASVVTPLLIVFIVVSAIEIPVLDLILPWKIARIIAATLGVYGVFWMIGLLASLRVHPHLVGEEGIRLRNGISIDLALPWAAIETVRGRHRSLSSGRTVQVERTDTRTVLNIGVSSQTTVDILLREPTVLPVPKGTGEPVHELRVYVDDADGFVALARRHLTAEPPGGAGAPSPQDRAGAARPGSRTGAGDPARSPTGRP</sequence>
<evidence type="ECO:0008006" key="5">
    <source>
        <dbReference type="Google" id="ProtNLM"/>
    </source>
</evidence>
<evidence type="ECO:0000256" key="1">
    <source>
        <dbReference type="SAM" id="MobiDB-lite"/>
    </source>
</evidence>
<keyword evidence="4" id="KW-1185">Reference proteome</keyword>
<reference evidence="3 4" key="1">
    <citation type="submission" date="2024-01" db="EMBL/GenBank/DDBJ databases">
        <title>Genome insights into Plantactinospora veratri sp. nov.</title>
        <authorList>
            <person name="Wang L."/>
        </authorList>
    </citation>
    <scope>NUCLEOTIDE SEQUENCE [LARGE SCALE GENOMIC DNA]</scope>
    <source>
        <strain evidence="3 4">NEAU-FHS4</strain>
    </source>
</reference>
<feature type="region of interest" description="Disordered" evidence="1">
    <location>
        <begin position="209"/>
        <end position="249"/>
    </location>
</feature>
<protein>
    <recommendedName>
        <fullName evidence="5">PH domain-containing protein</fullName>
    </recommendedName>
</protein>
<accession>A0ABU7SJY7</accession>
<dbReference type="Proteomes" id="UP001339911">
    <property type="component" value="Unassembled WGS sequence"/>
</dbReference>
<comment type="caution">
    <text evidence="3">The sequence shown here is derived from an EMBL/GenBank/DDBJ whole genome shotgun (WGS) entry which is preliminary data.</text>
</comment>
<feature type="transmembrane region" description="Helical" evidence="2">
    <location>
        <begin position="83"/>
        <end position="103"/>
    </location>
</feature>
<gene>
    <name evidence="3" type="ORF">V1634_25980</name>
</gene>
<evidence type="ECO:0000256" key="2">
    <source>
        <dbReference type="SAM" id="Phobius"/>
    </source>
</evidence>
<keyword evidence="2" id="KW-0812">Transmembrane</keyword>
<keyword evidence="2" id="KW-1133">Transmembrane helix</keyword>
<keyword evidence="2" id="KW-0472">Membrane</keyword>
<evidence type="ECO:0000313" key="4">
    <source>
        <dbReference type="Proteomes" id="UP001339911"/>
    </source>
</evidence>
<feature type="transmembrane region" description="Helical" evidence="2">
    <location>
        <begin position="46"/>
        <end position="71"/>
    </location>
</feature>
<name>A0ABU7SJY7_9ACTN</name>
<dbReference type="EMBL" id="JAZGQL010000024">
    <property type="protein sequence ID" value="MEE6310291.1"/>
    <property type="molecule type" value="Genomic_DNA"/>
</dbReference>
<dbReference type="RefSeq" id="WP_331210512.1">
    <property type="nucleotide sequence ID" value="NZ_JAZGQL010000024.1"/>
</dbReference>
<proteinExistence type="predicted"/>
<organism evidence="3 4">
    <name type="scientific">Plantactinospora veratri</name>
    <dbReference type="NCBI Taxonomy" id="1436122"/>
    <lineage>
        <taxon>Bacteria</taxon>
        <taxon>Bacillati</taxon>
        <taxon>Actinomycetota</taxon>
        <taxon>Actinomycetes</taxon>
        <taxon>Micromonosporales</taxon>
        <taxon>Micromonosporaceae</taxon>
        <taxon>Plantactinospora</taxon>
    </lineage>
</organism>